<sequence length="164" mass="17703">GPRTTPPFRVAPSPPYTWLSGSYSRNVASVIKCISFVSVIFCRLIIEKSSTSNAPFTAVKGLPIDAVDGPRAAASAPQSPPTCPSTKASARRRVGPVHYTPPPHPTSDPGVSCESEEQCIAFQWVKIQPSLTHPALAQRRNGKAKRRRKSNSNDTALMHVTSKQ</sequence>
<dbReference type="EMBL" id="MKGL01000707">
    <property type="protein sequence ID" value="RNE96322.1"/>
    <property type="molecule type" value="Genomic_DNA"/>
</dbReference>
<name>A0A422MSY2_TRYRA</name>
<proteinExistence type="predicted"/>
<evidence type="ECO:0000256" key="1">
    <source>
        <dbReference type="SAM" id="MobiDB-lite"/>
    </source>
</evidence>
<protein>
    <submittedName>
        <fullName evidence="2">Uncharacterized protein</fullName>
    </submittedName>
</protein>
<gene>
    <name evidence="2" type="ORF">TraAM80_09893</name>
</gene>
<feature type="region of interest" description="Disordered" evidence="1">
    <location>
        <begin position="133"/>
        <end position="164"/>
    </location>
</feature>
<evidence type="ECO:0000313" key="3">
    <source>
        <dbReference type="Proteomes" id="UP000283634"/>
    </source>
</evidence>
<reference evidence="2 3" key="1">
    <citation type="journal article" date="2018" name="BMC Genomics">
        <title>Genomic comparison of Trypanosoma conorhini and Trypanosoma rangeli to Trypanosoma cruzi strains of high and low virulence.</title>
        <authorList>
            <person name="Bradwell K.R."/>
            <person name="Koparde V.N."/>
            <person name="Matveyev A.V."/>
            <person name="Serrano M.G."/>
            <person name="Alves J.M."/>
            <person name="Parikh H."/>
            <person name="Huang B."/>
            <person name="Lee V."/>
            <person name="Espinosa-Alvarez O."/>
            <person name="Ortiz P.A."/>
            <person name="Costa-Martins A.G."/>
            <person name="Teixeira M.M."/>
            <person name="Buck G.A."/>
        </authorList>
    </citation>
    <scope>NUCLEOTIDE SEQUENCE [LARGE SCALE GENOMIC DNA]</scope>
    <source>
        <strain evidence="2 3">AM80</strain>
    </source>
</reference>
<feature type="region of interest" description="Disordered" evidence="1">
    <location>
        <begin position="69"/>
        <end position="112"/>
    </location>
</feature>
<dbReference type="RefSeq" id="XP_029233630.1">
    <property type="nucleotide sequence ID" value="XM_029386550.1"/>
</dbReference>
<evidence type="ECO:0000313" key="2">
    <source>
        <dbReference type="EMBL" id="RNE96322.1"/>
    </source>
</evidence>
<dbReference type="Proteomes" id="UP000283634">
    <property type="component" value="Unassembled WGS sequence"/>
</dbReference>
<accession>A0A422MSY2</accession>
<dbReference type="AlphaFoldDB" id="A0A422MSY2"/>
<dbReference type="GeneID" id="40333826"/>
<comment type="caution">
    <text evidence="2">The sequence shown here is derived from an EMBL/GenBank/DDBJ whole genome shotgun (WGS) entry which is preliminary data.</text>
</comment>
<keyword evidence="3" id="KW-1185">Reference proteome</keyword>
<feature type="compositionally biased region" description="Basic residues" evidence="1">
    <location>
        <begin position="140"/>
        <end position="150"/>
    </location>
</feature>
<organism evidence="2 3">
    <name type="scientific">Trypanosoma rangeli</name>
    <dbReference type="NCBI Taxonomy" id="5698"/>
    <lineage>
        <taxon>Eukaryota</taxon>
        <taxon>Discoba</taxon>
        <taxon>Euglenozoa</taxon>
        <taxon>Kinetoplastea</taxon>
        <taxon>Metakinetoplastina</taxon>
        <taxon>Trypanosomatida</taxon>
        <taxon>Trypanosomatidae</taxon>
        <taxon>Trypanosoma</taxon>
        <taxon>Herpetosoma</taxon>
    </lineage>
</organism>
<feature type="non-terminal residue" evidence="2">
    <location>
        <position position="1"/>
    </location>
</feature>